<dbReference type="EMBL" id="CYZV01000021">
    <property type="protein sequence ID" value="CUO34362.1"/>
    <property type="molecule type" value="Genomic_DNA"/>
</dbReference>
<organism evidence="1 2">
    <name type="scientific">Clostridium disporicum</name>
    <dbReference type="NCBI Taxonomy" id="84024"/>
    <lineage>
        <taxon>Bacteria</taxon>
        <taxon>Bacillati</taxon>
        <taxon>Bacillota</taxon>
        <taxon>Clostridia</taxon>
        <taxon>Eubacteriales</taxon>
        <taxon>Clostridiaceae</taxon>
        <taxon>Clostridium</taxon>
    </lineage>
</organism>
<dbReference type="Proteomes" id="UP000095558">
    <property type="component" value="Unassembled WGS sequence"/>
</dbReference>
<dbReference type="AlphaFoldDB" id="A0A174E960"/>
<reference evidence="1 2" key="1">
    <citation type="submission" date="2015-09" db="EMBL/GenBank/DDBJ databases">
        <authorList>
            <consortium name="Pathogen Informatics"/>
        </authorList>
    </citation>
    <scope>NUCLEOTIDE SEQUENCE [LARGE SCALE GENOMIC DNA]</scope>
    <source>
        <strain evidence="1 2">2789STDY5834855</strain>
    </source>
</reference>
<dbReference type="OrthoDB" id="1801331at2"/>
<evidence type="ECO:0000313" key="1">
    <source>
        <dbReference type="EMBL" id="CUO34362.1"/>
    </source>
</evidence>
<dbReference type="RefSeq" id="WP_055276755.1">
    <property type="nucleotide sequence ID" value="NZ_CYZV01000021.1"/>
</dbReference>
<accession>A0A174E960</accession>
<name>A0A174E960_9CLOT</name>
<gene>
    <name evidence="1" type="ORF">ERS852470_02068</name>
</gene>
<sequence>MSRDNKLSLAKKRLLDHLGPEYTVKKIDSENCIYLDMGKCDIEISRGRTIKSKVDVYVWQNKDKLHIIERYLDIEQDLDGVKELLNDIRARYFKEK</sequence>
<proteinExistence type="predicted"/>
<protein>
    <submittedName>
        <fullName evidence="1">Uncharacterized protein</fullName>
    </submittedName>
</protein>
<evidence type="ECO:0000313" key="2">
    <source>
        <dbReference type="Proteomes" id="UP000095558"/>
    </source>
</evidence>